<dbReference type="InterPro" id="IPR036661">
    <property type="entry name" value="Luciferase-like_sf"/>
</dbReference>
<dbReference type="CDD" id="cd01097">
    <property type="entry name" value="Tetrahydromethanopterin_reductase"/>
    <property type="match status" value="1"/>
</dbReference>
<keyword evidence="1" id="KW-0560">Oxidoreductase</keyword>
<dbReference type="InterPro" id="IPR019945">
    <property type="entry name" value="F420_G6P_DH-rel"/>
</dbReference>
<keyword evidence="4" id="KW-1185">Reference proteome</keyword>
<comment type="caution">
    <text evidence="3">The sequence shown here is derived from an EMBL/GenBank/DDBJ whole genome shotgun (WGS) entry which is preliminary data.</text>
</comment>
<evidence type="ECO:0000256" key="1">
    <source>
        <dbReference type="ARBA" id="ARBA00023002"/>
    </source>
</evidence>
<dbReference type="EMBL" id="JAVDWH010000001">
    <property type="protein sequence ID" value="MDR7086045.1"/>
    <property type="molecule type" value="Genomic_DNA"/>
</dbReference>
<dbReference type="PANTHER" id="PTHR43244:SF1">
    <property type="entry name" value="5,10-METHYLENETETRAHYDROMETHANOPTERIN REDUCTASE"/>
    <property type="match status" value="1"/>
</dbReference>
<evidence type="ECO:0000313" key="4">
    <source>
        <dbReference type="Proteomes" id="UP001257739"/>
    </source>
</evidence>
<dbReference type="SUPFAM" id="SSF51679">
    <property type="entry name" value="Bacterial luciferase-like"/>
    <property type="match status" value="1"/>
</dbReference>
<proteinExistence type="predicted"/>
<dbReference type="RefSeq" id="WP_309967188.1">
    <property type="nucleotide sequence ID" value="NZ_JAVDWH010000001.1"/>
</dbReference>
<name>A0ABU1ULL9_9ACTN</name>
<dbReference type="Gene3D" id="3.20.20.30">
    <property type="entry name" value="Luciferase-like domain"/>
    <property type="match status" value="1"/>
</dbReference>
<protein>
    <submittedName>
        <fullName evidence="3">G6PDH family F420-dependent oxidoreductase</fullName>
    </submittedName>
</protein>
<dbReference type="PANTHER" id="PTHR43244">
    <property type="match status" value="1"/>
</dbReference>
<feature type="domain" description="Luciferase-like" evidence="2">
    <location>
        <begin position="3"/>
        <end position="300"/>
    </location>
</feature>
<evidence type="ECO:0000313" key="3">
    <source>
        <dbReference type="EMBL" id="MDR7086045.1"/>
    </source>
</evidence>
<dbReference type="InterPro" id="IPR011251">
    <property type="entry name" value="Luciferase-like_dom"/>
</dbReference>
<sequence length="328" mass="36342">MAPVHVGYAAMSEQFHPTELVDLCAYAENGGFNGVMAADHFQPWVPAQGHAPYIWNVLTAAGERTRGDIGPGVICPSFKTHPAMVAQASATLAAMYPGRHWLGLGSGEALNEHIVGGYWPEAPERLSRMWEAITIIKKLFTGKDVKHKGEYFTLEKTRLWTLDDPPPIYVATAGPITAKRAGKEVDGIITPGATTEKVAGLLGKFADGAREADKDPDTMPKVLQLHLSWAPTYEEALENAMTEWPNGGMKFPKGDIRSPYDLQEMAKMVRPEDFEGRMLISEDPDAHRAEIQRFLDEGIDTVYLHNVGRNQREWIDVFGKDVLPNLHR</sequence>
<dbReference type="Proteomes" id="UP001257739">
    <property type="component" value="Unassembled WGS sequence"/>
</dbReference>
<organism evidence="3 4">
    <name type="scientific">Aeromicrobium panaciterrae</name>
    <dbReference type="NCBI Taxonomy" id="363861"/>
    <lineage>
        <taxon>Bacteria</taxon>
        <taxon>Bacillati</taxon>
        <taxon>Actinomycetota</taxon>
        <taxon>Actinomycetes</taxon>
        <taxon>Propionibacteriales</taxon>
        <taxon>Nocardioidaceae</taxon>
        <taxon>Aeromicrobium</taxon>
    </lineage>
</organism>
<dbReference type="Pfam" id="PF00296">
    <property type="entry name" value="Bac_luciferase"/>
    <property type="match status" value="1"/>
</dbReference>
<reference evidence="3 4" key="1">
    <citation type="submission" date="2023-07" db="EMBL/GenBank/DDBJ databases">
        <title>Sorghum-associated microbial communities from plants grown in Nebraska, USA.</title>
        <authorList>
            <person name="Schachtman D."/>
        </authorList>
    </citation>
    <scope>NUCLEOTIDE SEQUENCE [LARGE SCALE GENOMIC DNA]</scope>
    <source>
        <strain evidence="3 4">BE248</strain>
    </source>
</reference>
<dbReference type="NCBIfam" id="TIGR03557">
    <property type="entry name" value="F420_G6P_family"/>
    <property type="match status" value="1"/>
</dbReference>
<evidence type="ECO:0000259" key="2">
    <source>
        <dbReference type="Pfam" id="PF00296"/>
    </source>
</evidence>
<accession>A0ABU1ULL9</accession>
<dbReference type="InterPro" id="IPR050564">
    <property type="entry name" value="F420-G6PD/mer"/>
</dbReference>
<gene>
    <name evidence="3" type="ORF">J2X11_000884</name>
</gene>